<comment type="caution">
    <text evidence="3">The sequence shown here is derived from an EMBL/GenBank/DDBJ whole genome shotgun (WGS) entry which is preliminary data.</text>
</comment>
<dbReference type="OrthoDB" id="2285229at2759"/>
<protein>
    <recommendedName>
        <fullName evidence="2">RNB domain-containing protein</fullName>
    </recommendedName>
</protein>
<dbReference type="PANTHER" id="PTHR23355:SF65">
    <property type="entry name" value="EXORIBONUCLEASE CYT-4, PUTATIVE (AFU_ORTHOLOGUE AFUA_7G01550)-RELATED"/>
    <property type="match status" value="1"/>
</dbReference>
<dbReference type="PANTHER" id="PTHR23355">
    <property type="entry name" value="RIBONUCLEASE"/>
    <property type="match status" value="1"/>
</dbReference>
<dbReference type="GO" id="GO:0003723">
    <property type="term" value="F:RNA binding"/>
    <property type="evidence" value="ECO:0007669"/>
    <property type="project" value="InterPro"/>
</dbReference>
<dbReference type="InterPro" id="IPR001900">
    <property type="entry name" value="RNase_II/R"/>
</dbReference>
<keyword evidence="4" id="KW-1185">Reference proteome</keyword>
<evidence type="ECO:0000313" key="3">
    <source>
        <dbReference type="EMBL" id="CAF9920192.1"/>
    </source>
</evidence>
<feature type="region of interest" description="Disordered" evidence="1">
    <location>
        <begin position="83"/>
        <end position="107"/>
    </location>
</feature>
<evidence type="ECO:0000313" key="4">
    <source>
        <dbReference type="Proteomes" id="UP000664169"/>
    </source>
</evidence>
<dbReference type="InterPro" id="IPR012340">
    <property type="entry name" value="NA-bd_OB-fold"/>
</dbReference>
<dbReference type="AlphaFoldDB" id="A0A8H3FCL7"/>
<dbReference type="InterPro" id="IPR056624">
    <property type="entry name" value="WH_CYT4"/>
</dbReference>
<dbReference type="GO" id="GO:0006402">
    <property type="term" value="P:mRNA catabolic process"/>
    <property type="evidence" value="ECO:0007669"/>
    <property type="project" value="TreeGrafter"/>
</dbReference>
<dbReference type="InterPro" id="IPR050180">
    <property type="entry name" value="RNR_Ribonuclease"/>
</dbReference>
<feature type="domain" description="RNB" evidence="2">
    <location>
        <begin position="499"/>
        <end position="859"/>
    </location>
</feature>
<name>A0A8H3FCL7_9LECA</name>
<gene>
    <name evidence="3" type="ORF">GOMPHAMPRED_002005</name>
</gene>
<dbReference type="EMBL" id="CAJPDQ010000015">
    <property type="protein sequence ID" value="CAF9920192.1"/>
    <property type="molecule type" value="Genomic_DNA"/>
</dbReference>
<accession>A0A8H3FCL7</accession>
<dbReference type="Pfam" id="PF23216">
    <property type="entry name" value="WHD_CYT4"/>
    <property type="match status" value="1"/>
</dbReference>
<evidence type="ECO:0000259" key="2">
    <source>
        <dbReference type="SMART" id="SM00955"/>
    </source>
</evidence>
<dbReference type="SUPFAM" id="SSF50249">
    <property type="entry name" value="Nucleic acid-binding proteins"/>
    <property type="match status" value="1"/>
</dbReference>
<sequence length="994" mass="112725">MAHAPGGARRLYSTLERAKVAVGAAAHGPSGIQFPSSAADMNIHEKLRQFQSDLDDANAKEKAALELALASYIFDKNDTASASIEDEEDHDIEDQQETDTDGSIANIRPQLEPGDLIELTSSTGPYFAAITAVFPIGSIRHIQFVASDSTWGYKVFSIARQPTFAIRRFFEMSELTIIKQHLPNRFLPPVEFGQEQHSRGVLQAEISCAVLEKIQTFQKEANGIYRQHATRIDNAFDLLAKPDGPTFISLEEITRKVLDIDNSTPVPEETLYAVHKACILYNAGFLLDQCHWRSRQFELLSKEEAELIEQIRRWTRQHSENMVRRSHGQEISQKSVLDMFTNEIRPVVLKNRKNRESLTGGKLGPSKRQLDELQRGNLSYKSVLGSPISPNSVLIFKFLKIWSDRKFNYRGRHLLLGLASEILKYTGLYNDDILIKGGGPSNLLKECGVMAPWQAPGYVSGRWSDPYPDKNAPGSKLLTQAQKEIEAGQTQVDYMKELRHDFGNMLVFCIDSASTIDVDDGISLERTSEHGTYWIHVHIANPTAFISPLSRISQLAQFLRTSIYLPDQIHRMLPFDFIREKLSLRSGSPTLTISTKINMDGIVLDRQVCNGFIHNVLHITPDMVRESIGGAPLSSIPRSKFVVGHFPIPAIEQERSASPLSAEAINDLQIMEMLGNAWGVREAKARNHKWSFGEMPRASINVYHQEREDVDATHFRQFFGDPTISLSASPWDLWSHFPIRPKRHRELVESLMQLANNSAAEWCAHRGVPMLYRGCSFGIRRDFNAEAARPAQYSGNIAADFQEFCRRRSNVLIDTRPELSTRKIPHEIVGVNAYLTATSPLRRYDDMINHWQIEAVLREEARLGRPMVEHDSCRFPFPEDSLKKEITKSIDMSRVYITRSRRAVGHWRDEFLTRGILFDECKDLPKIFTLYIIYARDSTLQGVIAELSIMTALRTDQISAMNKPPEVGQIWKVKPEKDSLHSHVISWQLVDRVT</sequence>
<dbReference type="Proteomes" id="UP000664169">
    <property type="component" value="Unassembled WGS sequence"/>
</dbReference>
<proteinExistence type="predicted"/>
<dbReference type="GO" id="GO:0000932">
    <property type="term" value="C:P-body"/>
    <property type="evidence" value="ECO:0007669"/>
    <property type="project" value="TreeGrafter"/>
</dbReference>
<feature type="compositionally biased region" description="Acidic residues" evidence="1">
    <location>
        <begin position="84"/>
        <end position="100"/>
    </location>
</feature>
<evidence type="ECO:0000256" key="1">
    <source>
        <dbReference type="SAM" id="MobiDB-lite"/>
    </source>
</evidence>
<dbReference type="GO" id="GO:0000175">
    <property type="term" value="F:3'-5'-RNA exonuclease activity"/>
    <property type="evidence" value="ECO:0007669"/>
    <property type="project" value="TreeGrafter"/>
</dbReference>
<organism evidence="3 4">
    <name type="scientific">Gomphillus americanus</name>
    <dbReference type="NCBI Taxonomy" id="1940652"/>
    <lineage>
        <taxon>Eukaryota</taxon>
        <taxon>Fungi</taxon>
        <taxon>Dikarya</taxon>
        <taxon>Ascomycota</taxon>
        <taxon>Pezizomycotina</taxon>
        <taxon>Lecanoromycetes</taxon>
        <taxon>OSLEUM clade</taxon>
        <taxon>Ostropomycetidae</taxon>
        <taxon>Ostropales</taxon>
        <taxon>Graphidaceae</taxon>
        <taxon>Gomphilloideae</taxon>
        <taxon>Gomphillus</taxon>
    </lineage>
</organism>
<dbReference type="SMART" id="SM00955">
    <property type="entry name" value="RNB"/>
    <property type="match status" value="1"/>
</dbReference>
<reference evidence="3" key="1">
    <citation type="submission" date="2021-03" db="EMBL/GenBank/DDBJ databases">
        <authorList>
            <person name="Tagirdzhanova G."/>
        </authorList>
    </citation>
    <scope>NUCLEOTIDE SEQUENCE</scope>
</reference>
<dbReference type="Pfam" id="PF00773">
    <property type="entry name" value="RNB"/>
    <property type="match status" value="1"/>
</dbReference>